<comment type="caution">
    <text evidence="2">The sequence shown here is derived from an EMBL/GenBank/DDBJ whole genome shotgun (WGS) entry which is preliminary data.</text>
</comment>
<dbReference type="SUPFAM" id="SSF46689">
    <property type="entry name" value="Homeodomain-like"/>
    <property type="match status" value="1"/>
</dbReference>
<name>A0A955I2H6_9BACT</name>
<dbReference type="Pfam" id="PF13518">
    <property type="entry name" value="HTH_28"/>
    <property type="match status" value="1"/>
</dbReference>
<reference evidence="2" key="2">
    <citation type="journal article" date="2021" name="Microbiome">
        <title>Successional dynamics and alternative stable states in a saline activated sludge microbial community over 9 years.</title>
        <authorList>
            <person name="Wang Y."/>
            <person name="Ye J."/>
            <person name="Ju F."/>
            <person name="Liu L."/>
            <person name="Boyd J.A."/>
            <person name="Deng Y."/>
            <person name="Parks D.H."/>
            <person name="Jiang X."/>
            <person name="Yin X."/>
            <person name="Woodcroft B.J."/>
            <person name="Tyson G.W."/>
            <person name="Hugenholtz P."/>
            <person name="Polz M.F."/>
            <person name="Zhang T."/>
        </authorList>
    </citation>
    <scope>NUCLEOTIDE SEQUENCE</scope>
    <source>
        <strain evidence="2">HKST-UBA17</strain>
    </source>
</reference>
<dbReference type="AlphaFoldDB" id="A0A955I2H6"/>
<sequence length="66" mass="7658">MFFDILKNQDSMPGPIPMAVRLQILRQYEEETPISAISRNFKVSRRAVHTLIKRYQAEGEQGLKPL</sequence>
<dbReference type="InterPro" id="IPR055247">
    <property type="entry name" value="InsJ-like_HTH"/>
</dbReference>
<feature type="domain" description="Insertion element IS150 protein InsJ-like helix-turn-helix" evidence="1">
    <location>
        <begin position="21"/>
        <end position="65"/>
    </location>
</feature>
<feature type="non-terminal residue" evidence="2">
    <location>
        <position position="66"/>
    </location>
</feature>
<dbReference type="Proteomes" id="UP000741282">
    <property type="component" value="Unassembled WGS sequence"/>
</dbReference>
<organism evidence="2 3">
    <name type="scientific">Candidatus Dojkabacteria bacterium</name>
    <dbReference type="NCBI Taxonomy" id="2099670"/>
    <lineage>
        <taxon>Bacteria</taxon>
        <taxon>Candidatus Dojkabacteria</taxon>
    </lineage>
</organism>
<dbReference type="InterPro" id="IPR036388">
    <property type="entry name" value="WH-like_DNA-bd_sf"/>
</dbReference>
<dbReference type="EMBL" id="JAGQLN010000055">
    <property type="protein sequence ID" value="MCA9377291.1"/>
    <property type="molecule type" value="Genomic_DNA"/>
</dbReference>
<evidence type="ECO:0000259" key="1">
    <source>
        <dbReference type="Pfam" id="PF13518"/>
    </source>
</evidence>
<dbReference type="InterPro" id="IPR009057">
    <property type="entry name" value="Homeodomain-like_sf"/>
</dbReference>
<dbReference type="Gene3D" id="1.10.10.10">
    <property type="entry name" value="Winged helix-like DNA-binding domain superfamily/Winged helix DNA-binding domain"/>
    <property type="match status" value="1"/>
</dbReference>
<proteinExistence type="predicted"/>
<gene>
    <name evidence="2" type="ORF">KC685_05245</name>
</gene>
<evidence type="ECO:0000313" key="3">
    <source>
        <dbReference type="Proteomes" id="UP000741282"/>
    </source>
</evidence>
<protein>
    <submittedName>
        <fullName evidence="2">Helix-turn-helix domain-containing protein</fullName>
    </submittedName>
</protein>
<evidence type="ECO:0000313" key="2">
    <source>
        <dbReference type="EMBL" id="MCA9377291.1"/>
    </source>
</evidence>
<accession>A0A955I2H6</accession>
<reference evidence="2" key="1">
    <citation type="submission" date="2020-04" db="EMBL/GenBank/DDBJ databases">
        <authorList>
            <person name="Zhang T."/>
        </authorList>
    </citation>
    <scope>NUCLEOTIDE SEQUENCE</scope>
    <source>
        <strain evidence="2">HKST-UBA17</strain>
    </source>
</reference>